<name>A0A5C5W6J2_9BACT</name>
<evidence type="ECO:0000256" key="4">
    <source>
        <dbReference type="ARBA" id="ARBA00003485"/>
    </source>
</evidence>
<protein>
    <recommendedName>
        <fullName evidence="9 19">3-dehydroquinate synthase</fullName>
        <shortName evidence="19">DHQS</shortName>
        <ecNumber evidence="8 19">4.2.3.4</ecNumber>
    </recommendedName>
</protein>
<dbReference type="PANTHER" id="PTHR43622">
    <property type="entry name" value="3-DEHYDROQUINATE SYNTHASE"/>
    <property type="match status" value="1"/>
</dbReference>
<comment type="cofactor">
    <cofactor evidence="3">
        <name>Zn(2+)</name>
        <dbReference type="ChEBI" id="CHEBI:29105"/>
    </cofactor>
</comment>
<evidence type="ECO:0000256" key="3">
    <source>
        <dbReference type="ARBA" id="ARBA00001947"/>
    </source>
</evidence>
<dbReference type="AlphaFoldDB" id="A0A5C5W6J2"/>
<dbReference type="NCBIfam" id="TIGR01357">
    <property type="entry name" value="aroB"/>
    <property type="match status" value="1"/>
</dbReference>
<evidence type="ECO:0000259" key="21">
    <source>
        <dbReference type="Pfam" id="PF24621"/>
    </source>
</evidence>
<evidence type="ECO:0000256" key="2">
    <source>
        <dbReference type="ARBA" id="ARBA00001911"/>
    </source>
</evidence>
<dbReference type="GO" id="GO:0009073">
    <property type="term" value="P:aromatic amino acid family biosynthetic process"/>
    <property type="evidence" value="ECO:0007669"/>
    <property type="project" value="UniProtKB-KW"/>
</dbReference>
<dbReference type="PANTHER" id="PTHR43622:SF7">
    <property type="entry name" value="3-DEHYDROQUINATE SYNTHASE, CHLOROPLASTIC"/>
    <property type="match status" value="1"/>
</dbReference>
<evidence type="ECO:0000259" key="20">
    <source>
        <dbReference type="Pfam" id="PF01761"/>
    </source>
</evidence>
<comment type="subcellular location">
    <subcellularLocation>
        <location evidence="5 19">Cytoplasm</location>
    </subcellularLocation>
</comment>
<dbReference type="Pfam" id="PF24621">
    <property type="entry name" value="DHQS_C"/>
    <property type="match status" value="1"/>
</dbReference>
<proteinExistence type="inferred from homology"/>
<comment type="cofactor">
    <cofactor evidence="2 19">
        <name>NAD(+)</name>
        <dbReference type="ChEBI" id="CHEBI:57540"/>
    </cofactor>
</comment>
<keyword evidence="15 19" id="KW-0520">NAD</keyword>
<dbReference type="FunFam" id="3.40.50.1970:FF:000007">
    <property type="entry name" value="Pentafunctional AROM polypeptide"/>
    <property type="match status" value="1"/>
</dbReference>
<evidence type="ECO:0000256" key="12">
    <source>
        <dbReference type="ARBA" id="ARBA00022723"/>
    </source>
</evidence>
<evidence type="ECO:0000256" key="13">
    <source>
        <dbReference type="ARBA" id="ARBA00022741"/>
    </source>
</evidence>
<evidence type="ECO:0000313" key="22">
    <source>
        <dbReference type="EMBL" id="TWT46538.1"/>
    </source>
</evidence>
<dbReference type="SUPFAM" id="SSF56796">
    <property type="entry name" value="Dehydroquinate synthase-like"/>
    <property type="match status" value="1"/>
</dbReference>
<feature type="domain" description="3-dehydroquinate synthase N-terminal" evidence="20">
    <location>
        <begin position="72"/>
        <end position="184"/>
    </location>
</feature>
<dbReference type="GO" id="GO:0046872">
    <property type="term" value="F:metal ion binding"/>
    <property type="evidence" value="ECO:0007669"/>
    <property type="project" value="UniProtKB-KW"/>
</dbReference>
<dbReference type="GO" id="GO:0008652">
    <property type="term" value="P:amino acid biosynthetic process"/>
    <property type="evidence" value="ECO:0007669"/>
    <property type="project" value="UniProtKB-KW"/>
</dbReference>
<feature type="binding site" evidence="19">
    <location>
        <position position="156"/>
    </location>
    <ligand>
        <name>NAD(+)</name>
        <dbReference type="ChEBI" id="CHEBI:57540"/>
    </ligand>
</feature>
<evidence type="ECO:0000256" key="1">
    <source>
        <dbReference type="ARBA" id="ARBA00001393"/>
    </source>
</evidence>
<evidence type="ECO:0000313" key="23">
    <source>
        <dbReference type="Proteomes" id="UP000318995"/>
    </source>
</evidence>
<accession>A0A5C5W6J2</accession>
<organism evidence="22 23">
    <name type="scientific">Botrimarina hoheduenensis</name>
    <dbReference type="NCBI Taxonomy" id="2528000"/>
    <lineage>
        <taxon>Bacteria</taxon>
        <taxon>Pseudomonadati</taxon>
        <taxon>Planctomycetota</taxon>
        <taxon>Planctomycetia</taxon>
        <taxon>Pirellulales</taxon>
        <taxon>Lacipirellulaceae</taxon>
        <taxon>Botrimarina</taxon>
    </lineage>
</organism>
<evidence type="ECO:0000256" key="16">
    <source>
        <dbReference type="ARBA" id="ARBA00023141"/>
    </source>
</evidence>
<keyword evidence="14 19" id="KW-0862">Zinc</keyword>
<dbReference type="Proteomes" id="UP000318995">
    <property type="component" value="Unassembled WGS sequence"/>
</dbReference>
<keyword evidence="17 19" id="KW-0456">Lyase</keyword>
<comment type="cofactor">
    <cofactor evidence="19">
        <name>Co(2+)</name>
        <dbReference type="ChEBI" id="CHEBI:48828"/>
    </cofactor>
    <cofactor evidence="19">
        <name>Zn(2+)</name>
        <dbReference type="ChEBI" id="CHEBI:29105"/>
    </cofactor>
    <text evidence="19">Binds 1 divalent metal cation per subunit. Can use either Co(2+) or Zn(2+).</text>
</comment>
<dbReference type="InterPro" id="IPR030963">
    <property type="entry name" value="DHQ_synth_fam"/>
</dbReference>
<keyword evidence="11 19" id="KW-0028">Amino-acid biosynthesis</keyword>
<feature type="binding site" evidence="19">
    <location>
        <position position="270"/>
    </location>
    <ligand>
        <name>Zn(2+)</name>
        <dbReference type="ChEBI" id="CHEBI:29105"/>
    </ligand>
</feature>
<dbReference type="HAMAP" id="MF_00110">
    <property type="entry name" value="DHQ_synthase"/>
    <property type="match status" value="1"/>
</dbReference>
<comment type="pathway">
    <text evidence="6 19">Metabolic intermediate biosynthesis; chorismate biosynthesis; chorismate from D-erythrose 4-phosphate and phosphoenolpyruvate: step 2/7.</text>
</comment>
<evidence type="ECO:0000256" key="8">
    <source>
        <dbReference type="ARBA" id="ARBA00013031"/>
    </source>
</evidence>
<evidence type="ECO:0000256" key="17">
    <source>
        <dbReference type="ARBA" id="ARBA00023239"/>
    </source>
</evidence>
<dbReference type="Gene3D" id="3.40.50.1970">
    <property type="match status" value="1"/>
</dbReference>
<feature type="binding site" evidence="19">
    <location>
        <position position="189"/>
    </location>
    <ligand>
        <name>Zn(2+)</name>
        <dbReference type="ChEBI" id="CHEBI:29105"/>
    </ligand>
</feature>
<dbReference type="GO" id="GO:0003856">
    <property type="term" value="F:3-dehydroquinate synthase activity"/>
    <property type="evidence" value="ECO:0007669"/>
    <property type="project" value="UniProtKB-UniRule"/>
</dbReference>
<dbReference type="OrthoDB" id="9806583at2"/>
<evidence type="ECO:0000256" key="19">
    <source>
        <dbReference type="HAMAP-Rule" id="MF_00110"/>
    </source>
</evidence>
<feature type="binding site" evidence="19">
    <location>
        <position position="253"/>
    </location>
    <ligand>
        <name>Zn(2+)</name>
        <dbReference type="ChEBI" id="CHEBI:29105"/>
    </ligand>
</feature>
<evidence type="ECO:0000256" key="6">
    <source>
        <dbReference type="ARBA" id="ARBA00004661"/>
    </source>
</evidence>
<evidence type="ECO:0000256" key="18">
    <source>
        <dbReference type="ARBA" id="ARBA00023285"/>
    </source>
</evidence>
<comment type="caution">
    <text evidence="19">Lacks conserved residue(s) required for the propagation of feature annotation.</text>
</comment>
<keyword evidence="13 19" id="KW-0547">Nucleotide-binding</keyword>
<keyword evidence="23" id="KW-1185">Reference proteome</keyword>
<evidence type="ECO:0000256" key="5">
    <source>
        <dbReference type="ARBA" id="ARBA00004496"/>
    </source>
</evidence>
<evidence type="ECO:0000256" key="15">
    <source>
        <dbReference type="ARBA" id="ARBA00023027"/>
    </source>
</evidence>
<evidence type="ECO:0000256" key="14">
    <source>
        <dbReference type="ARBA" id="ARBA00022833"/>
    </source>
</evidence>
<feature type="binding site" evidence="19">
    <location>
        <begin position="134"/>
        <end position="135"/>
    </location>
    <ligand>
        <name>NAD(+)</name>
        <dbReference type="ChEBI" id="CHEBI:57540"/>
    </ligand>
</feature>
<dbReference type="EC" id="4.2.3.4" evidence="8 19"/>
<evidence type="ECO:0000256" key="9">
    <source>
        <dbReference type="ARBA" id="ARBA00017684"/>
    </source>
</evidence>
<dbReference type="PIRSF" id="PIRSF001455">
    <property type="entry name" value="DHQ_synth"/>
    <property type="match status" value="1"/>
</dbReference>
<comment type="catalytic activity">
    <reaction evidence="1 19">
        <text>7-phospho-2-dehydro-3-deoxy-D-arabino-heptonate = 3-dehydroquinate + phosphate</text>
        <dbReference type="Rhea" id="RHEA:21968"/>
        <dbReference type="ChEBI" id="CHEBI:32364"/>
        <dbReference type="ChEBI" id="CHEBI:43474"/>
        <dbReference type="ChEBI" id="CHEBI:58394"/>
        <dbReference type="EC" id="4.2.3.4"/>
    </reaction>
</comment>
<dbReference type="InterPro" id="IPR016037">
    <property type="entry name" value="DHQ_synth_AroB"/>
</dbReference>
<comment type="function">
    <text evidence="4 19">Catalyzes the conversion of 3-deoxy-D-arabino-heptulosonate 7-phosphate (DAHP) to dehydroquinate (DHQ).</text>
</comment>
<dbReference type="Gene3D" id="1.20.1090.10">
    <property type="entry name" value="Dehydroquinate synthase-like - alpha domain"/>
    <property type="match status" value="1"/>
</dbReference>
<reference evidence="22 23" key="1">
    <citation type="submission" date="2019-02" db="EMBL/GenBank/DDBJ databases">
        <title>Deep-cultivation of Planctomycetes and their phenomic and genomic characterization uncovers novel biology.</title>
        <authorList>
            <person name="Wiegand S."/>
            <person name="Jogler M."/>
            <person name="Boedeker C."/>
            <person name="Pinto D."/>
            <person name="Vollmers J."/>
            <person name="Rivas-Marin E."/>
            <person name="Kohn T."/>
            <person name="Peeters S.H."/>
            <person name="Heuer A."/>
            <person name="Rast P."/>
            <person name="Oberbeckmann S."/>
            <person name="Bunk B."/>
            <person name="Jeske O."/>
            <person name="Meyerdierks A."/>
            <person name="Storesund J.E."/>
            <person name="Kallscheuer N."/>
            <person name="Luecker S."/>
            <person name="Lage O.M."/>
            <person name="Pohl T."/>
            <person name="Merkel B.J."/>
            <person name="Hornburger P."/>
            <person name="Mueller R.-W."/>
            <person name="Bruemmer F."/>
            <person name="Labrenz M."/>
            <person name="Spormann A.M."/>
            <person name="Op Den Camp H."/>
            <person name="Overmann J."/>
            <person name="Amann R."/>
            <person name="Jetten M.S.M."/>
            <person name="Mascher T."/>
            <person name="Medema M.H."/>
            <person name="Devos D.P."/>
            <person name="Kaster A.-K."/>
            <person name="Ovreas L."/>
            <person name="Rohde M."/>
            <person name="Galperin M.Y."/>
            <person name="Jogler C."/>
        </authorList>
    </citation>
    <scope>NUCLEOTIDE SEQUENCE [LARGE SCALE GENOMIC DNA]</scope>
    <source>
        <strain evidence="22 23">Pla111</strain>
    </source>
</reference>
<dbReference type="GO" id="GO:0005737">
    <property type="term" value="C:cytoplasm"/>
    <property type="evidence" value="ECO:0007669"/>
    <property type="project" value="UniProtKB-SubCell"/>
</dbReference>
<evidence type="ECO:0000256" key="11">
    <source>
        <dbReference type="ARBA" id="ARBA00022605"/>
    </source>
</evidence>
<keyword evidence="18 19" id="KW-0170">Cobalt</keyword>
<dbReference type="EMBL" id="SJPH01000003">
    <property type="protein sequence ID" value="TWT46538.1"/>
    <property type="molecule type" value="Genomic_DNA"/>
</dbReference>
<gene>
    <name evidence="19 22" type="primary">aroB</name>
    <name evidence="22" type="ORF">Pla111_16340</name>
</gene>
<dbReference type="UniPathway" id="UPA00053">
    <property type="reaction ID" value="UER00085"/>
</dbReference>
<feature type="binding site" evidence="19">
    <location>
        <position position="147"/>
    </location>
    <ligand>
        <name>NAD(+)</name>
        <dbReference type="ChEBI" id="CHEBI:57540"/>
    </ligand>
</feature>
<dbReference type="InterPro" id="IPR056179">
    <property type="entry name" value="DHQS_C"/>
</dbReference>
<feature type="binding site" evidence="19">
    <location>
        <begin position="110"/>
        <end position="114"/>
    </location>
    <ligand>
        <name>NAD(+)</name>
        <dbReference type="ChEBI" id="CHEBI:57540"/>
    </ligand>
</feature>
<dbReference type="Pfam" id="PF01761">
    <property type="entry name" value="DHQ_synthase"/>
    <property type="match status" value="1"/>
</dbReference>
<dbReference type="GO" id="GO:0009423">
    <property type="term" value="P:chorismate biosynthetic process"/>
    <property type="evidence" value="ECO:0007669"/>
    <property type="project" value="UniProtKB-UniRule"/>
</dbReference>
<keyword evidence="16 19" id="KW-0057">Aromatic amino acid biosynthesis</keyword>
<dbReference type="GO" id="GO:0000166">
    <property type="term" value="F:nucleotide binding"/>
    <property type="evidence" value="ECO:0007669"/>
    <property type="project" value="UniProtKB-KW"/>
</dbReference>
<comment type="similarity">
    <text evidence="7 19">Belongs to the sugar phosphate cyclases superfamily. Dehydroquinate synthase family.</text>
</comment>
<comment type="caution">
    <text evidence="22">The sequence shown here is derived from an EMBL/GenBank/DDBJ whole genome shotgun (WGS) entry which is preliminary data.</text>
</comment>
<feature type="domain" description="3-dehydroquinate synthase C-terminal" evidence="21">
    <location>
        <begin position="186"/>
        <end position="331"/>
    </location>
</feature>
<evidence type="ECO:0000256" key="7">
    <source>
        <dbReference type="ARBA" id="ARBA00005412"/>
    </source>
</evidence>
<dbReference type="CDD" id="cd08195">
    <property type="entry name" value="DHQS"/>
    <property type="match status" value="1"/>
</dbReference>
<dbReference type="InterPro" id="IPR050071">
    <property type="entry name" value="Dehydroquinate_synthase"/>
</dbReference>
<dbReference type="InterPro" id="IPR030960">
    <property type="entry name" value="DHQS/DOIS_N"/>
</dbReference>
<keyword evidence="12 19" id="KW-0479">Metal-binding</keyword>
<evidence type="ECO:0000256" key="10">
    <source>
        <dbReference type="ARBA" id="ARBA00022490"/>
    </source>
</evidence>
<sequence length="365" mass="39216">MSDDVSTVRVNLAERSYDIRIGRGVLADAVAFATERAAVAHLAVITDSNVDGLYGDAMADRFVEAGIETQVLVVDAGEMSKSSEVAVSLWETMLDEGCDRQSVVMAVGGGVIGDLAGFVAATYTRGLTFFQTPTTLLAQVDSSVGGKVGINLEGGKNLVGAFWQPHGVLIDTDVLGTLPDREYRAGLAEVVKYGVILDADFFAYLEAHADAINARDASVLRQIIERSCRLKADVVEADEREITGRRAVLNYGHTFGHALEAATGYERLLHGEAVAIGMACASRLAEQMGRIDASVTTRQLALMERLGLDTQTPEDLDPDELVQLMYRDKKVHDGELRFVLPTRIGEVEMVAGPSDEALVIASIRG</sequence>
<keyword evidence="10 19" id="KW-0963">Cytoplasm</keyword>